<dbReference type="PANTHER" id="PTHR43788:SF8">
    <property type="entry name" value="DNA-BINDING PROTEIN SMUBP-2"/>
    <property type="match status" value="1"/>
</dbReference>
<evidence type="ECO:0000256" key="4">
    <source>
        <dbReference type="ARBA" id="ARBA00022806"/>
    </source>
</evidence>
<evidence type="ECO:0000256" key="5">
    <source>
        <dbReference type="ARBA" id="ARBA00022840"/>
    </source>
</evidence>
<feature type="domain" description="Restriction endonuclease type II-like" evidence="8">
    <location>
        <begin position="1436"/>
        <end position="1528"/>
    </location>
</feature>
<name>G7WJ09_DESOD</name>
<gene>
    <name evidence="9" type="ordered locus">Desor_4304</name>
</gene>
<evidence type="ECO:0000259" key="7">
    <source>
        <dbReference type="Pfam" id="PF13087"/>
    </source>
</evidence>
<dbReference type="SUPFAM" id="SSF52980">
    <property type="entry name" value="Restriction endonuclease-like"/>
    <property type="match status" value="1"/>
</dbReference>
<dbReference type="PANTHER" id="PTHR43788">
    <property type="entry name" value="DNA2/NAM7 HELICASE FAMILY MEMBER"/>
    <property type="match status" value="1"/>
</dbReference>
<dbReference type="Pfam" id="PF18741">
    <property type="entry name" value="MTES_1575"/>
    <property type="match status" value="1"/>
</dbReference>
<dbReference type="CDD" id="cd18808">
    <property type="entry name" value="SF1_C_Upf1"/>
    <property type="match status" value="1"/>
</dbReference>
<dbReference type="KEGG" id="dor:Desor_4304"/>
<dbReference type="InterPro" id="IPR041677">
    <property type="entry name" value="DNA2/NAM7_AAA_11"/>
</dbReference>
<evidence type="ECO:0000259" key="8">
    <source>
        <dbReference type="Pfam" id="PF18741"/>
    </source>
</evidence>
<evidence type="ECO:0000256" key="3">
    <source>
        <dbReference type="ARBA" id="ARBA00022801"/>
    </source>
</evidence>
<protein>
    <submittedName>
        <fullName evidence="9">Uncharacterized protein</fullName>
    </submittedName>
</protein>
<dbReference type="eggNOG" id="COG2852">
    <property type="taxonomic scope" value="Bacteria"/>
</dbReference>
<dbReference type="STRING" id="768706.Desor_4304"/>
<dbReference type="OrthoDB" id="9757917at2"/>
<dbReference type="GO" id="GO:0005524">
    <property type="term" value="F:ATP binding"/>
    <property type="evidence" value="ECO:0007669"/>
    <property type="project" value="UniProtKB-KW"/>
</dbReference>
<dbReference type="Gene3D" id="3.40.960.10">
    <property type="entry name" value="VSR Endonuclease"/>
    <property type="match status" value="1"/>
</dbReference>
<dbReference type="RefSeq" id="WP_014186541.1">
    <property type="nucleotide sequence ID" value="NC_016584.1"/>
</dbReference>
<feature type="domain" description="DNA2/NAM7 helicase helicase" evidence="6">
    <location>
        <begin position="1136"/>
        <end position="1179"/>
    </location>
</feature>
<dbReference type="InterPro" id="IPR027417">
    <property type="entry name" value="P-loop_NTPase"/>
</dbReference>
<evidence type="ECO:0000259" key="6">
    <source>
        <dbReference type="Pfam" id="PF13086"/>
    </source>
</evidence>
<dbReference type="GO" id="GO:0043139">
    <property type="term" value="F:5'-3' DNA helicase activity"/>
    <property type="evidence" value="ECO:0007669"/>
    <property type="project" value="TreeGrafter"/>
</dbReference>
<keyword evidence="5" id="KW-0067">ATP-binding</keyword>
<dbReference type="InterPro" id="IPR011335">
    <property type="entry name" value="Restrct_endonuc-II-like"/>
</dbReference>
<comment type="similarity">
    <text evidence="1">Belongs to the DNA2/NAM7 helicase family.</text>
</comment>
<reference evidence="9 10" key="2">
    <citation type="journal article" date="2012" name="J. Bacteriol.">
        <title>Complete genome sequences of Desulfosporosinus orientis DSM765T, Desulfosporosinus youngiae DSM17734T, Desulfosporosinus meridiei DSM13257T, and Desulfosporosinus acidiphilus DSM22704T.</title>
        <authorList>
            <person name="Pester M."/>
            <person name="Brambilla E."/>
            <person name="Alazard D."/>
            <person name="Rattei T."/>
            <person name="Weinmaier T."/>
            <person name="Han J."/>
            <person name="Lucas S."/>
            <person name="Lapidus A."/>
            <person name="Cheng J.F."/>
            <person name="Goodwin L."/>
            <person name="Pitluck S."/>
            <person name="Peters L."/>
            <person name="Ovchinnikova G."/>
            <person name="Teshima H."/>
            <person name="Detter J.C."/>
            <person name="Han C.S."/>
            <person name="Tapia R."/>
            <person name="Land M.L."/>
            <person name="Hauser L."/>
            <person name="Kyrpides N.C."/>
            <person name="Ivanova N.N."/>
            <person name="Pagani I."/>
            <person name="Huntmann M."/>
            <person name="Wei C.L."/>
            <person name="Davenport K.W."/>
            <person name="Daligault H."/>
            <person name="Chain P.S."/>
            <person name="Chen A."/>
            <person name="Mavromatis K."/>
            <person name="Markowitz V."/>
            <person name="Szeto E."/>
            <person name="Mikhailova N."/>
            <person name="Pati A."/>
            <person name="Wagner M."/>
            <person name="Woyke T."/>
            <person name="Ollivier B."/>
            <person name="Klenk H.P."/>
            <person name="Spring S."/>
            <person name="Loy A."/>
        </authorList>
    </citation>
    <scope>NUCLEOTIDE SEQUENCE [LARGE SCALE GENOMIC DNA]</scope>
    <source>
        <strain evidence="10">ATCC 19365 / DSM 765 / NCIMB 8382 / VKM B-1628</strain>
    </source>
</reference>
<evidence type="ECO:0000313" key="9">
    <source>
        <dbReference type="EMBL" id="AET69734.1"/>
    </source>
</evidence>
<evidence type="ECO:0000256" key="2">
    <source>
        <dbReference type="ARBA" id="ARBA00022741"/>
    </source>
</evidence>
<accession>G7WJ09</accession>
<dbReference type="GO" id="GO:0016787">
    <property type="term" value="F:hydrolase activity"/>
    <property type="evidence" value="ECO:0007669"/>
    <property type="project" value="UniProtKB-KW"/>
</dbReference>
<dbReference type="eggNOG" id="COG0210">
    <property type="taxonomic scope" value="Bacteria"/>
</dbReference>
<dbReference type="eggNOG" id="COG1112">
    <property type="taxonomic scope" value="Bacteria"/>
</dbReference>
<proteinExistence type="inferred from homology"/>
<sequence>MNNTENLEQDKRLLLQVFRYLQALDQLKNPVPMDINAQPWLLWFKDLPEHSAIRCGNAAGYAIEDESPADDFILKVGRPELSDPPAPPVRLLSWLEKGWQEVEGAVKIIPQKQEKIAARTIRFEEDPIRERLYTEWTEKWEKWLKTKGSENAEGSNNKPAPPAELVPWLTADWQTSENIIQTKKTLLEPEKIITIRFEDDPERPRLLNEWSPKLQTWVRKERPARQAMAIFTKLYDLYSRLERESEQVELVLGDGLLDWPDSSAGSLNHPILLLRLRIEFDSALPEFTVSEGDKPTELYSALLRLIPDVTAKAMNTLQEDLDHGGWHPLGGDDTSEFLKRLVIQLSPYGELTTSNSKNKREIPTIQRNPLLFLRKRTLGYSQALEAIIEDLPERDDVPDFLKNIVGIVTEKSRDVDGGGTPTGIDPNGEDEIILLSKEANGEQLQIAQRLDRHGAVLVQGPPGTGKTHTIANLIGHLLAQGKSILVTSHSSKALQVLREKVVEPLQPLCISQISDDSRDQMDRAIDAIMERLSTSNADVLERETEQLQTQRLELIRRLRETRHKLLLARQDEYRSIVVDGKEYAPSEAARLVKETQDINNWIPGPVVLGVPLPLSALEFAELYRTNVSLSPDDERELNTALPVLEHLPTPAEFEQFAAEKKTVDSVELADRPELWSSNDRPTNPKDLENLSERLLKAVEVLNTQEQWRLDVLAAGLDGGAARDSWENLINQVEKVSRQALEAKELLLELGPALPSHMSFEEMEKVLAEILDFFEQSTKLTSFKLWTKRQWKIFIENACVEGRPPSEKKDFEALRGALELTKARTKLVERWQRQVAVLGGPGREELGSTPENVCQQLVYALRQGLDWAPTQWNPLLEELIRFGFEWELFLTNVPIRGGEYGRLLRIHDLVKSELSPLLIAHATYCHKVQLQNKLEELKAPVKFAENPESQAAVVSFLYDALSSLSPSSYTQAYQRLIELTSRRQDIELRKKLLAKLELAAPNWSSALRSRADLHGQGRIPGNPTDAWLWCQLQGELEQRGKTSMEELQARITQLSNDLRQTTAILVEKKSWAAQVRRTTLTQRQALQGWKEIMHRIGKGKGKRVPRFLAEARKLMPICQSAVPVWIMPLNRVIDNFNPKTNRFDVVIVDEASQADAMALTTLYLGSQVVIVGDHEQVSPVGVGQNQDEIQKLIDEHLPGIPNSQLYDGLFSIYNLGMTTFDPICLREHFRCVSPIIQFSNFLSYNGKIKPLRDESEVNLKPFTVAYRVEGGTSRGKTNEKEAQTIVSLILACTENPLYKDASLGVISLVGEEQAMLIDRLLQTNLSPSEYIRRRIQCGNPANFQGDERDVIFLSVVDAPTGQGPLTLRREGAHDMYKKRFNVAASRARDQLWVVYSLDPDLDLKAGDIRRDLIKHAQDPYAVTKAIEQQETKTESEFERQVLRQLVHRGYRVIPQWPVGAFRIDMVVEGNGKRLAIECDGDRYHTLENLGEDMARQAILERLGWRFVRIRGSEFFRDPEGAMRPVFERLQALEIPAAGMKNDEVAIQSTECPETEVFRRAAEIRREWGIESDISPDISDDVQLETKLEGTTIPLVRRLGRNIPSQVKFRDKIIHPHTVSNILTSVLEELLILCPDIINKLDSLYPCRKQRFSYDSSKFPDYVKLEKLSNGMYVFSTSNVVRTIRMTYSILDLCGYKKEELQMIFYTA</sequence>
<dbReference type="InterPro" id="IPR049468">
    <property type="entry name" value="Restrct_endonuc-II-like_dom"/>
</dbReference>
<dbReference type="InterPro" id="IPR047187">
    <property type="entry name" value="SF1_C_Upf1"/>
</dbReference>
<dbReference type="EMBL" id="CP003108">
    <property type="protein sequence ID" value="AET69734.1"/>
    <property type="molecule type" value="Genomic_DNA"/>
</dbReference>
<keyword evidence="4" id="KW-0347">Helicase</keyword>
<dbReference type="InterPro" id="IPR050534">
    <property type="entry name" value="Coronavir_polyprotein_1ab"/>
</dbReference>
<reference evidence="10" key="1">
    <citation type="submission" date="2011-11" db="EMBL/GenBank/DDBJ databases">
        <title>Complete sequence of Desulfosporosinus orientis DSM 765.</title>
        <authorList>
            <person name="Lucas S."/>
            <person name="Han J."/>
            <person name="Lapidus A."/>
            <person name="Cheng J.-F."/>
            <person name="Goodwin L."/>
            <person name="Pitluck S."/>
            <person name="Peters L."/>
            <person name="Ovchinnikova G."/>
            <person name="Teshima H."/>
            <person name="Detter J.C."/>
            <person name="Han C."/>
            <person name="Tapia R."/>
            <person name="Land M."/>
            <person name="Hauser L."/>
            <person name="Kyrpides N."/>
            <person name="Ivanova N."/>
            <person name="Pagani I."/>
            <person name="Pester M."/>
            <person name="Spring S."/>
            <person name="Ollivier B."/>
            <person name="Rattei T."/>
            <person name="Klenk H.-P."/>
            <person name="Wagner M."/>
            <person name="Loy A."/>
            <person name="Woyke T."/>
        </authorList>
    </citation>
    <scope>NUCLEOTIDE SEQUENCE [LARGE SCALE GENOMIC DNA]</scope>
    <source>
        <strain evidence="10">ATCC 19365 / DSM 765 / NCIMB 8382 / VKM B-1628</strain>
    </source>
</reference>
<dbReference type="Proteomes" id="UP000006346">
    <property type="component" value="Chromosome"/>
</dbReference>
<keyword evidence="3" id="KW-0378">Hydrolase</keyword>
<evidence type="ECO:0000256" key="1">
    <source>
        <dbReference type="ARBA" id="ARBA00007913"/>
    </source>
</evidence>
<dbReference type="Gene3D" id="3.40.50.300">
    <property type="entry name" value="P-loop containing nucleotide triphosphate hydrolases"/>
    <property type="match status" value="3"/>
</dbReference>
<dbReference type="Pfam" id="PF13086">
    <property type="entry name" value="AAA_11"/>
    <property type="match status" value="2"/>
</dbReference>
<dbReference type="InterPro" id="IPR041679">
    <property type="entry name" value="DNA2/NAM7-like_C"/>
</dbReference>
<feature type="domain" description="DNA2/NAM7 helicase-like C-terminal" evidence="7">
    <location>
        <begin position="1220"/>
        <end position="1393"/>
    </location>
</feature>
<keyword evidence="2" id="KW-0547">Nucleotide-binding</keyword>
<dbReference type="PATRIC" id="fig|768706.3.peg.4364"/>
<dbReference type="HOGENOM" id="CLU_000738_1_0_9"/>
<keyword evidence="10" id="KW-1185">Reference proteome</keyword>
<dbReference type="Pfam" id="PF13087">
    <property type="entry name" value="AAA_12"/>
    <property type="match status" value="1"/>
</dbReference>
<dbReference type="SUPFAM" id="SSF52540">
    <property type="entry name" value="P-loop containing nucleoside triphosphate hydrolases"/>
    <property type="match status" value="1"/>
</dbReference>
<feature type="domain" description="DNA2/NAM7 helicase helicase" evidence="6">
    <location>
        <begin position="442"/>
        <end position="548"/>
    </location>
</feature>
<evidence type="ECO:0000313" key="10">
    <source>
        <dbReference type="Proteomes" id="UP000006346"/>
    </source>
</evidence>
<organism evidence="9 10">
    <name type="scientific">Desulfosporosinus orientis (strain ATCC 19365 / DSM 765 / NCIMB 8382 / VKM B-1628 / Singapore I)</name>
    <name type="common">Desulfotomaculum orientis</name>
    <dbReference type="NCBI Taxonomy" id="768706"/>
    <lineage>
        <taxon>Bacteria</taxon>
        <taxon>Bacillati</taxon>
        <taxon>Bacillota</taxon>
        <taxon>Clostridia</taxon>
        <taxon>Eubacteriales</taxon>
        <taxon>Desulfitobacteriaceae</taxon>
        <taxon>Desulfosporosinus</taxon>
    </lineage>
</organism>